<evidence type="ECO:0000313" key="4">
    <source>
        <dbReference type="Proteomes" id="UP001244242"/>
    </source>
</evidence>
<evidence type="ECO:0000256" key="1">
    <source>
        <dbReference type="SAM" id="SignalP"/>
    </source>
</evidence>
<dbReference type="SMART" id="SM00972">
    <property type="entry name" value="SCPU"/>
    <property type="match status" value="1"/>
</dbReference>
<reference evidence="3 4" key="1">
    <citation type="submission" date="2023-04" db="EMBL/GenBank/DDBJ databases">
        <title>Halomonas strains isolated from rhizosphere soil.</title>
        <authorList>
            <person name="Xu L."/>
            <person name="Sun J.-Q."/>
        </authorList>
    </citation>
    <scope>NUCLEOTIDE SEQUENCE [LARGE SCALE GENOMIC DNA]</scope>
    <source>
        <strain evidence="3 4">LN1S58</strain>
    </source>
</reference>
<proteinExistence type="predicted"/>
<evidence type="ECO:0000259" key="2">
    <source>
        <dbReference type="Pfam" id="PF05229"/>
    </source>
</evidence>
<sequence>MSVVSPSGTCASGTCRLATPTSHRPLRWLVGVALALAAGATQAQCSVSASGLDFAGYDVFSAAHNDSTATITVSCSEATGYSLALSSANGSPQQPLLSSSDDTLDYQLHQDAARSVVWGEGSSTLSGSTDGTEEHTVYGRIPAGQNVRVGNYADIITVTLEF</sequence>
<feature type="chain" id="PRO_5047216991" evidence="1">
    <location>
        <begin position="44"/>
        <end position="162"/>
    </location>
</feature>
<dbReference type="EMBL" id="JASCQO010000055">
    <property type="protein sequence ID" value="MDI5936318.1"/>
    <property type="molecule type" value="Genomic_DNA"/>
</dbReference>
<keyword evidence="1" id="KW-0732">Signal</keyword>
<comment type="caution">
    <text evidence="3">The sequence shown here is derived from an EMBL/GenBank/DDBJ whole genome shotgun (WGS) entry which is preliminary data.</text>
</comment>
<dbReference type="PANTHER" id="PTHR37089:SF3">
    <property type="entry name" value="EXPORTED PROTEIN"/>
    <property type="match status" value="1"/>
</dbReference>
<dbReference type="Pfam" id="PF05229">
    <property type="entry name" value="SCPU"/>
    <property type="match status" value="1"/>
</dbReference>
<feature type="signal peptide" evidence="1">
    <location>
        <begin position="1"/>
        <end position="43"/>
    </location>
</feature>
<dbReference type="InterPro" id="IPR053167">
    <property type="entry name" value="Spore_coat_component"/>
</dbReference>
<accession>A0ABT6VTM9</accession>
<gene>
    <name evidence="3" type="ORF">QLQ84_21215</name>
</gene>
<dbReference type="InterPro" id="IPR007893">
    <property type="entry name" value="Spore_coat_U/FanG"/>
</dbReference>
<feature type="domain" description="Spore coat protein U/FanG" evidence="2">
    <location>
        <begin position="38"/>
        <end position="159"/>
    </location>
</feature>
<keyword evidence="4" id="KW-1185">Reference proteome</keyword>
<dbReference type="PANTHER" id="PTHR37089">
    <property type="entry name" value="PROTEIN U-RELATED"/>
    <property type="match status" value="1"/>
</dbReference>
<dbReference type="Proteomes" id="UP001244242">
    <property type="component" value="Unassembled WGS sequence"/>
</dbReference>
<protein>
    <submittedName>
        <fullName evidence="3">Spore coat U domain-containing protein</fullName>
    </submittedName>
</protein>
<organism evidence="3 4">
    <name type="scientific">Halomonas kalidii</name>
    <dbReference type="NCBI Taxonomy" id="3043293"/>
    <lineage>
        <taxon>Bacteria</taxon>
        <taxon>Pseudomonadati</taxon>
        <taxon>Pseudomonadota</taxon>
        <taxon>Gammaproteobacteria</taxon>
        <taxon>Oceanospirillales</taxon>
        <taxon>Halomonadaceae</taxon>
        <taxon>Halomonas</taxon>
    </lineage>
</organism>
<evidence type="ECO:0000313" key="3">
    <source>
        <dbReference type="EMBL" id="MDI5936318.1"/>
    </source>
</evidence>
<dbReference type="RefSeq" id="WP_282723729.1">
    <property type="nucleotide sequence ID" value="NZ_JASCQO010000055.1"/>
</dbReference>
<name>A0ABT6VTM9_9GAMM</name>